<proteinExistence type="predicted"/>
<evidence type="ECO:0000313" key="2">
    <source>
        <dbReference type="Proteomes" id="UP000542674"/>
    </source>
</evidence>
<dbReference type="Proteomes" id="UP000542674">
    <property type="component" value="Unassembled WGS sequence"/>
</dbReference>
<evidence type="ECO:0000313" key="1">
    <source>
        <dbReference type="EMBL" id="MBB4963810.1"/>
    </source>
</evidence>
<gene>
    <name evidence="1" type="ORF">F4559_001169</name>
</gene>
<accession>A0A7W7T1V4</accession>
<dbReference type="RefSeq" id="WP_184666555.1">
    <property type="nucleotide sequence ID" value="NZ_BAABAI010000034.1"/>
</dbReference>
<organism evidence="1 2">
    <name type="scientific">Saccharothrix violaceirubra</name>
    <dbReference type="NCBI Taxonomy" id="413306"/>
    <lineage>
        <taxon>Bacteria</taxon>
        <taxon>Bacillati</taxon>
        <taxon>Actinomycetota</taxon>
        <taxon>Actinomycetes</taxon>
        <taxon>Pseudonocardiales</taxon>
        <taxon>Pseudonocardiaceae</taxon>
        <taxon>Saccharothrix</taxon>
    </lineage>
</organism>
<dbReference type="AlphaFoldDB" id="A0A7W7T1V4"/>
<comment type="caution">
    <text evidence="1">The sequence shown here is derived from an EMBL/GenBank/DDBJ whole genome shotgun (WGS) entry which is preliminary data.</text>
</comment>
<dbReference type="EMBL" id="JACHJS010000001">
    <property type="protein sequence ID" value="MBB4963810.1"/>
    <property type="molecule type" value="Genomic_DNA"/>
</dbReference>
<name>A0A7W7T1V4_9PSEU</name>
<sequence length="207" mass="22006">MTDFCSTPTCASRDTPPWAAEGATVCARCVTRLREDCTAIPTLWRPWTATAALYPTRAASGRRAPGVAPAAPANLVALVMTDVRTSWDEPGDLLNPQRALAEVSARILRDGAGQARALGSLSVAESCAVIGVGPLHWWALAQEWAGAMCWTVRLVRHQLGGLAHEVRPRPVGTCEGCQGPLWVSGMSVVCRACRTDRSGFELLGLSA</sequence>
<keyword evidence="2" id="KW-1185">Reference proteome</keyword>
<reference evidence="1 2" key="1">
    <citation type="submission" date="2020-08" db="EMBL/GenBank/DDBJ databases">
        <title>Sequencing the genomes of 1000 actinobacteria strains.</title>
        <authorList>
            <person name="Klenk H.-P."/>
        </authorList>
    </citation>
    <scope>NUCLEOTIDE SEQUENCE [LARGE SCALE GENOMIC DNA]</scope>
    <source>
        <strain evidence="1 2">DSM 45084</strain>
    </source>
</reference>
<protein>
    <submittedName>
        <fullName evidence="1">Uncharacterized protein</fullName>
    </submittedName>
</protein>